<evidence type="ECO:0000313" key="9">
    <source>
        <dbReference type="EMBL" id="ONH27301.1"/>
    </source>
</evidence>
<accession>A0A1V2I6R5</accession>
<evidence type="ECO:0000256" key="1">
    <source>
        <dbReference type="ARBA" id="ARBA00022553"/>
    </source>
</evidence>
<dbReference type="PROSITE" id="PS50043">
    <property type="entry name" value="HTH_LUXR_2"/>
    <property type="match status" value="1"/>
</dbReference>
<reference evidence="10" key="1">
    <citation type="submission" date="2016-10" db="EMBL/GenBank/DDBJ databases">
        <title>Frankia sp. NRRL B-16386 Genome sequencing.</title>
        <authorList>
            <person name="Ghodhbane-Gtari F."/>
            <person name="Swanson E."/>
            <person name="Gueddou A."/>
            <person name="Hezbri K."/>
            <person name="Ktari K."/>
            <person name="Nouioui I."/>
            <person name="Morris K."/>
            <person name="Simpson S."/>
            <person name="Abebe-Akele F."/>
            <person name="Thomas K."/>
            <person name="Gtari M."/>
            <person name="Tisa L.S."/>
        </authorList>
    </citation>
    <scope>NUCLEOTIDE SEQUENCE [LARGE SCALE GENOMIC DNA]</scope>
    <source>
        <strain evidence="10">NRRL B-16386</strain>
    </source>
</reference>
<sequence>MSADRAPRAPADRPIRVLIADDEALVRAGFRLLVNATPGLAVVGEAGDGVAAVRECRRLRPDVVLMDIRMPVMDGLEATRVIAADTTTAPAPALGVTSSSPSTSAGTATGRPASPDTGGTQDAVKPRILIVTTFDDDEYVFGALRAGAAGFILKDTQPELLVTAIRTVAAGDSLLAPGITRRLIAEFARRPHPATGLGPDAAGLLSTLTERERAVLTHVANGYSNAEIAQALYVGVSTVKTHISHLLVKLSARDRAQLVIAAYETGLIAPGDRTG</sequence>
<feature type="modified residue" description="4-aspartylphosphate" evidence="5">
    <location>
        <position position="67"/>
    </location>
</feature>
<organism evidence="9 10">
    <name type="scientific">Pseudofrankia asymbiotica</name>
    <dbReference type="NCBI Taxonomy" id="1834516"/>
    <lineage>
        <taxon>Bacteria</taxon>
        <taxon>Bacillati</taxon>
        <taxon>Actinomycetota</taxon>
        <taxon>Actinomycetes</taxon>
        <taxon>Frankiales</taxon>
        <taxon>Frankiaceae</taxon>
        <taxon>Pseudofrankia</taxon>
    </lineage>
</organism>
<name>A0A1V2I6R5_9ACTN</name>
<dbReference type="OrthoDB" id="9808843at2"/>
<dbReference type="Pfam" id="PF00072">
    <property type="entry name" value="Response_reg"/>
    <property type="match status" value="1"/>
</dbReference>
<dbReference type="GO" id="GO:0006355">
    <property type="term" value="P:regulation of DNA-templated transcription"/>
    <property type="evidence" value="ECO:0007669"/>
    <property type="project" value="InterPro"/>
</dbReference>
<feature type="region of interest" description="Disordered" evidence="6">
    <location>
        <begin position="91"/>
        <end position="121"/>
    </location>
</feature>
<dbReference type="EMBL" id="MOMC01000046">
    <property type="protein sequence ID" value="ONH27301.1"/>
    <property type="molecule type" value="Genomic_DNA"/>
</dbReference>
<dbReference type="PRINTS" id="PR00038">
    <property type="entry name" value="HTHLUXR"/>
</dbReference>
<dbReference type="GO" id="GO:0000160">
    <property type="term" value="P:phosphorelay signal transduction system"/>
    <property type="evidence" value="ECO:0007669"/>
    <property type="project" value="InterPro"/>
</dbReference>
<keyword evidence="2" id="KW-0805">Transcription regulation</keyword>
<feature type="compositionally biased region" description="Low complexity" evidence="6">
    <location>
        <begin position="91"/>
        <end position="110"/>
    </location>
</feature>
<dbReference type="Gene3D" id="3.40.50.2300">
    <property type="match status" value="2"/>
</dbReference>
<dbReference type="InterPro" id="IPR039420">
    <property type="entry name" value="WalR-like"/>
</dbReference>
<gene>
    <name evidence="9" type="ORF">BL253_22350</name>
</gene>
<dbReference type="PANTHER" id="PTHR43214">
    <property type="entry name" value="TWO-COMPONENT RESPONSE REGULATOR"/>
    <property type="match status" value="1"/>
</dbReference>
<dbReference type="InterPro" id="IPR000792">
    <property type="entry name" value="Tscrpt_reg_LuxR_C"/>
</dbReference>
<comment type="caution">
    <text evidence="9">The sequence shown here is derived from an EMBL/GenBank/DDBJ whole genome shotgun (WGS) entry which is preliminary data.</text>
</comment>
<dbReference type="InterPro" id="IPR001789">
    <property type="entry name" value="Sig_transdc_resp-reg_receiver"/>
</dbReference>
<dbReference type="InterPro" id="IPR011006">
    <property type="entry name" value="CheY-like_superfamily"/>
</dbReference>
<feature type="domain" description="Response regulatory" evidence="8">
    <location>
        <begin position="16"/>
        <end position="169"/>
    </location>
</feature>
<proteinExistence type="predicted"/>
<evidence type="ECO:0000256" key="4">
    <source>
        <dbReference type="ARBA" id="ARBA00023163"/>
    </source>
</evidence>
<dbReference type="Pfam" id="PF00196">
    <property type="entry name" value="GerE"/>
    <property type="match status" value="1"/>
</dbReference>
<evidence type="ECO:0000256" key="2">
    <source>
        <dbReference type="ARBA" id="ARBA00023015"/>
    </source>
</evidence>
<keyword evidence="3 9" id="KW-0238">DNA-binding</keyword>
<evidence type="ECO:0000256" key="3">
    <source>
        <dbReference type="ARBA" id="ARBA00023125"/>
    </source>
</evidence>
<evidence type="ECO:0000259" key="7">
    <source>
        <dbReference type="PROSITE" id="PS50043"/>
    </source>
</evidence>
<protein>
    <submittedName>
        <fullName evidence="9">DNA-binding response regulator</fullName>
    </submittedName>
</protein>
<dbReference type="SMART" id="SM00448">
    <property type="entry name" value="REC"/>
    <property type="match status" value="1"/>
</dbReference>
<dbReference type="InterPro" id="IPR016032">
    <property type="entry name" value="Sig_transdc_resp-reg_C-effctor"/>
</dbReference>
<evidence type="ECO:0000256" key="5">
    <source>
        <dbReference type="PROSITE-ProRule" id="PRU00169"/>
    </source>
</evidence>
<dbReference type="GO" id="GO:0003677">
    <property type="term" value="F:DNA binding"/>
    <property type="evidence" value="ECO:0007669"/>
    <property type="project" value="UniProtKB-KW"/>
</dbReference>
<dbReference type="SUPFAM" id="SSF46894">
    <property type="entry name" value="C-terminal effector domain of the bipartite response regulators"/>
    <property type="match status" value="1"/>
</dbReference>
<keyword evidence="4" id="KW-0804">Transcription</keyword>
<evidence type="ECO:0000256" key="6">
    <source>
        <dbReference type="SAM" id="MobiDB-lite"/>
    </source>
</evidence>
<dbReference type="PROSITE" id="PS00622">
    <property type="entry name" value="HTH_LUXR_1"/>
    <property type="match status" value="1"/>
</dbReference>
<keyword evidence="1 5" id="KW-0597">Phosphoprotein</keyword>
<dbReference type="CDD" id="cd06170">
    <property type="entry name" value="LuxR_C_like"/>
    <property type="match status" value="1"/>
</dbReference>
<dbReference type="InterPro" id="IPR058245">
    <property type="entry name" value="NreC/VraR/RcsB-like_REC"/>
</dbReference>
<dbReference type="SUPFAM" id="SSF52172">
    <property type="entry name" value="CheY-like"/>
    <property type="match status" value="2"/>
</dbReference>
<dbReference type="CDD" id="cd17535">
    <property type="entry name" value="REC_NarL-like"/>
    <property type="match status" value="1"/>
</dbReference>
<dbReference type="AlphaFoldDB" id="A0A1V2I6R5"/>
<dbReference type="STRING" id="1834516.BL253_22350"/>
<keyword evidence="10" id="KW-1185">Reference proteome</keyword>
<dbReference type="PROSITE" id="PS50110">
    <property type="entry name" value="RESPONSE_REGULATORY"/>
    <property type="match status" value="1"/>
</dbReference>
<dbReference type="SMART" id="SM00421">
    <property type="entry name" value="HTH_LUXR"/>
    <property type="match status" value="1"/>
</dbReference>
<evidence type="ECO:0000259" key="8">
    <source>
        <dbReference type="PROSITE" id="PS50110"/>
    </source>
</evidence>
<dbReference type="PANTHER" id="PTHR43214:SF24">
    <property type="entry name" value="TRANSCRIPTIONAL REGULATORY PROTEIN NARL-RELATED"/>
    <property type="match status" value="1"/>
</dbReference>
<dbReference type="Proteomes" id="UP000188929">
    <property type="component" value="Unassembled WGS sequence"/>
</dbReference>
<feature type="domain" description="HTH luxR-type" evidence="7">
    <location>
        <begin position="201"/>
        <end position="266"/>
    </location>
</feature>
<evidence type="ECO:0000313" key="10">
    <source>
        <dbReference type="Proteomes" id="UP000188929"/>
    </source>
</evidence>
<dbReference type="RefSeq" id="WP_076819141.1">
    <property type="nucleotide sequence ID" value="NZ_MOMC01000046.1"/>
</dbReference>